<feature type="compositionally biased region" description="Low complexity" evidence="5">
    <location>
        <begin position="362"/>
        <end position="380"/>
    </location>
</feature>
<evidence type="ECO:0000313" key="8">
    <source>
        <dbReference type="Proteomes" id="UP000042054"/>
    </source>
</evidence>
<dbReference type="AlphaFoldDB" id="A0A0U1HY99"/>
<feature type="region of interest" description="Disordered" evidence="5">
    <location>
        <begin position="362"/>
        <end position="383"/>
    </location>
</feature>
<dbReference type="InterPro" id="IPR025157">
    <property type="entry name" value="Hemagglutinin_rpt"/>
</dbReference>
<keyword evidence="2" id="KW-0800">Toxin</keyword>
<dbReference type="Proteomes" id="UP000042054">
    <property type="component" value="Unassembled WGS sequence"/>
</dbReference>
<dbReference type="GO" id="GO:0003824">
    <property type="term" value="F:catalytic activity"/>
    <property type="evidence" value="ECO:0007669"/>
    <property type="project" value="UniProtKB-ARBA"/>
</dbReference>
<proteinExistence type="predicted"/>
<accession>A0A0U1HY99</accession>
<evidence type="ECO:0000256" key="5">
    <source>
        <dbReference type="SAM" id="MobiDB-lite"/>
    </source>
</evidence>
<evidence type="ECO:0000256" key="1">
    <source>
        <dbReference type="ARBA" id="ARBA00004219"/>
    </source>
</evidence>
<dbReference type="GO" id="GO:0090729">
    <property type="term" value="F:toxin activity"/>
    <property type="evidence" value="ECO:0007669"/>
    <property type="project" value="UniProtKB-KW"/>
</dbReference>
<evidence type="ECO:0000259" key="6">
    <source>
        <dbReference type="Pfam" id="PF04829"/>
    </source>
</evidence>
<gene>
    <name evidence="7" type="primary">shlA_4</name>
    <name evidence="7" type="ORF">ERS008555_03989</name>
</gene>
<dbReference type="Pfam" id="PF04829">
    <property type="entry name" value="PT-VENN"/>
    <property type="match status" value="1"/>
</dbReference>
<organism evidence="7 8">
    <name type="scientific">Yersinia rohdei</name>
    <dbReference type="NCBI Taxonomy" id="29485"/>
    <lineage>
        <taxon>Bacteria</taxon>
        <taxon>Pseudomonadati</taxon>
        <taxon>Pseudomonadota</taxon>
        <taxon>Gammaproteobacteria</taxon>
        <taxon>Enterobacterales</taxon>
        <taxon>Yersiniaceae</taxon>
        <taxon>Yersinia</taxon>
    </lineage>
</organism>
<dbReference type="InterPro" id="IPR006914">
    <property type="entry name" value="VENN_dom"/>
</dbReference>
<keyword evidence="3" id="KW-1266">Target cell cytoplasm</keyword>
<reference evidence="7 8" key="1">
    <citation type="submission" date="2015-03" db="EMBL/GenBank/DDBJ databases">
        <authorList>
            <person name="Murphy D."/>
        </authorList>
    </citation>
    <scope>NUCLEOTIDE SEQUENCE [LARGE SCALE GENOMIC DNA]</scope>
    <source>
        <strain evidence="7 8">68/02</strain>
    </source>
</reference>
<evidence type="ECO:0000313" key="7">
    <source>
        <dbReference type="EMBL" id="CQI97878.1"/>
    </source>
</evidence>
<dbReference type="STRING" id="29485.CH64_1858"/>
<protein>
    <submittedName>
        <fullName evidence="7">Putative adhesin/hemolysin</fullName>
    </submittedName>
</protein>
<evidence type="ECO:0000256" key="4">
    <source>
        <dbReference type="ARBA" id="ARBA00023026"/>
    </source>
</evidence>
<dbReference type="EMBL" id="CTKE01000034">
    <property type="protein sequence ID" value="CQI97878.1"/>
    <property type="molecule type" value="Genomic_DNA"/>
</dbReference>
<evidence type="ECO:0000256" key="3">
    <source>
        <dbReference type="ARBA" id="ARBA00022913"/>
    </source>
</evidence>
<feature type="region of interest" description="Disordered" evidence="5">
    <location>
        <begin position="110"/>
        <end position="135"/>
    </location>
</feature>
<comment type="subcellular location">
    <subcellularLocation>
        <location evidence="1">Target cell</location>
        <location evidence="1">Target cell cytoplasm</location>
    </subcellularLocation>
</comment>
<name>A0A0U1HY99_YERRO</name>
<feature type="compositionally biased region" description="Polar residues" evidence="5">
    <location>
        <begin position="119"/>
        <end position="135"/>
    </location>
</feature>
<feature type="domain" description="VENN motif-containing" evidence="6">
    <location>
        <begin position="876"/>
        <end position="925"/>
    </location>
</feature>
<dbReference type="Pfam" id="PF13332">
    <property type="entry name" value="Fil_haemagg_2"/>
    <property type="match status" value="2"/>
</dbReference>
<evidence type="ECO:0000256" key="2">
    <source>
        <dbReference type="ARBA" id="ARBA00022656"/>
    </source>
</evidence>
<sequence length="1166" mass="118274">MNVGGALTANVNNLTAVGANINASTIDVQAQNINLSAATDSLQVSGESSSKRHTSSVELYDETLRGSQLNATGDINLQAAKDINISASAVQTDGALKLAAGGDVNLTTQTEQHDEQRNHTGISKSLASSTTTRTEDSINQTLEVGSMLSAGSIDVSGKNIAVMGSNVVADNDINLRAKENITIGTAQQSESESHLYEQKKSGLMSTGGIGVTVGSNSTKVTDTGKSTSNVGSTVGSILGNVNMTAGEDLTIQGSEVLAGKDINLSGKNVSILAAENQSSQTYSVEQKSSGLTLALSGAVGSAANTAVTTAKDARDESNGRLAALQGVKAALSGAQAVQAGQLVQAQGGDAASMFGVSASLGSQKSSSQQHQQQTSVTGSTLTAGNNLTINATGDGHSANSGDIVVQGSQLKAGGDTTLDAARDLLLLGAANTQKTDGSNSSSGGSVGVSLGLGGSGGGLSIFANANKGQGSEHGDGTFWTETTVDSGGTLSLNSGRDTSLIGAQASGDTVKVDVGRDLLLQSQQDSDYYDSKQTSTSGGVSVAVIGSGSSANLSMSQDKLHSNYDSVQEQTGIFAGSGGFDITVGEHTQLNGAVIASTADKSKNSLDTGTLGFSDIENKADFKAEHQSIGISTGGNIGGQFAGNMANGLLVGANNEGHADGITHAAVSDGTITIRDTEKQQQNVDDLSRDVEHANNALSPIFDKEKEQNRLREAQMIGEIGSQVSDIVRTQGDINGLKAAQEKLGPLKENATEKERAAYMAELRDSDAYKKVMKEYGTGSTLQQGIQAATAAIQGLAGGDMAKALAGASAPYLAEVIHNMTTDANGKVNTEANLMAHAVLGAVMAQVNGNSALAGASGAVMGEYIAQQMYPGIKREDLTEEQRQTISALGTLAAGLAGGLVGGSTADAVAGAQAGKNAVENNLLGGNEDTQTKFVQEHGKNIASCSTDPSSESCRKGLAMNDALMVALPAGLGGGLLAAATPEIAVAAKAAIQACAGNVVLCLNSAGIQVSEAIVPGGVGAGGAVGIGKTAAEATAAKAEAVAANTAKEVWKGSIVQSRVNLRNGDGSTGSGLEYAWKKHGGEWGANKSHFTMTKDELKMVLQPDTVVKTPVQYSPSTGNYIRTVDMGKNIGVDAMNNSMPTSIMTVITDKKGNLVNTFPGKTVVR</sequence>
<keyword evidence="4" id="KW-0843">Virulence</keyword>